<feature type="signal peptide" evidence="2">
    <location>
        <begin position="1"/>
        <end position="24"/>
    </location>
</feature>
<feature type="chain" id="PRO_5002176210" description="C2H2-type domain-containing protein" evidence="2">
    <location>
        <begin position="25"/>
        <end position="332"/>
    </location>
</feature>
<evidence type="ECO:0000313" key="4">
    <source>
        <dbReference type="EMBL" id="KIN02924.1"/>
    </source>
</evidence>
<keyword evidence="1" id="KW-0862">Zinc</keyword>
<gene>
    <name evidence="4" type="ORF">OIDMADRAFT_144082</name>
</gene>
<organism evidence="4 5">
    <name type="scientific">Oidiodendron maius (strain Zn)</name>
    <dbReference type="NCBI Taxonomy" id="913774"/>
    <lineage>
        <taxon>Eukaryota</taxon>
        <taxon>Fungi</taxon>
        <taxon>Dikarya</taxon>
        <taxon>Ascomycota</taxon>
        <taxon>Pezizomycotina</taxon>
        <taxon>Leotiomycetes</taxon>
        <taxon>Leotiomycetes incertae sedis</taxon>
        <taxon>Myxotrichaceae</taxon>
        <taxon>Oidiodendron</taxon>
    </lineage>
</organism>
<keyword evidence="5" id="KW-1185">Reference proteome</keyword>
<dbReference type="AlphaFoldDB" id="A0A0C3CV87"/>
<evidence type="ECO:0000256" key="2">
    <source>
        <dbReference type="SAM" id="SignalP"/>
    </source>
</evidence>
<protein>
    <recommendedName>
        <fullName evidence="3">C2H2-type domain-containing protein</fullName>
    </recommendedName>
</protein>
<dbReference type="SMART" id="SM00355">
    <property type="entry name" value="ZnF_C2H2"/>
    <property type="match status" value="2"/>
</dbReference>
<dbReference type="OrthoDB" id="654211at2759"/>
<accession>A0A0C3CV87</accession>
<dbReference type="GO" id="GO:0008270">
    <property type="term" value="F:zinc ion binding"/>
    <property type="evidence" value="ECO:0007669"/>
    <property type="project" value="UniProtKB-KW"/>
</dbReference>
<feature type="domain" description="C2H2-type" evidence="3">
    <location>
        <begin position="246"/>
        <end position="271"/>
    </location>
</feature>
<dbReference type="InterPro" id="IPR013087">
    <property type="entry name" value="Znf_C2H2_type"/>
</dbReference>
<reference evidence="5" key="2">
    <citation type="submission" date="2015-01" db="EMBL/GenBank/DDBJ databases">
        <title>Evolutionary Origins and Diversification of the Mycorrhizal Mutualists.</title>
        <authorList>
            <consortium name="DOE Joint Genome Institute"/>
            <consortium name="Mycorrhizal Genomics Consortium"/>
            <person name="Kohler A."/>
            <person name="Kuo A."/>
            <person name="Nagy L.G."/>
            <person name="Floudas D."/>
            <person name="Copeland A."/>
            <person name="Barry K.W."/>
            <person name="Cichocki N."/>
            <person name="Veneault-Fourrey C."/>
            <person name="LaButti K."/>
            <person name="Lindquist E.A."/>
            <person name="Lipzen A."/>
            <person name="Lundell T."/>
            <person name="Morin E."/>
            <person name="Murat C."/>
            <person name="Riley R."/>
            <person name="Ohm R."/>
            <person name="Sun H."/>
            <person name="Tunlid A."/>
            <person name="Henrissat B."/>
            <person name="Grigoriev I.V."/>
            <person name="Hibbett D.S."/>
            <person name="Martin F."/>
        </authorList>
    </citation>
    <scope>NUCLEOTIDE SEQUENCE [LARGE SCALE GENOMIC DNA]</scope>
    <source>
        <strain evidence="5">Zn</strain>
    </source>
</reference>
<dbReference type="STRING" id="913774.A0A0C3CV87"/>
<name>A0A0C3CV87_OIDMZ</name>
<reference evidence="4 5" key="1">
    <citation type="submission" date="2014-04" db="EMBL/GenBank/DDBJ databases">
        <authorList>
            <consortium name="DOE Joint Genome Institute"/>
            <person name="Kuo A."/>
            <person name="Martino E."/>
            <person name="Perotto S."/>
            <person name="Kohler A."/>
            <person name="Nagy L.G."/>
            <person name="Floudas D."/>
            <person name="Copeland A."/>
            <person name="Barry K.W."/>
            <person name="Cichocki N."/>
            <person name="Veneault-Fourrey C."/>
            <person name="LaButti K."/>
            <person name="Lindquist E.A."/>
            <person name="Lipzen A."/>
            <person name="Lundell T."/>
            <person name="Morin E."/>
            <person name="Murat C."/>
            <person name="Sun H."/>
            <person name="Tunlid A."/>
            <person name="Henrissat B."/>
            <person name="Grigoriev I.V."/>
            <person name="Hibbett D.S."/>
            <person name="Martin F."/>
            <person name="Nordberg H.P."/>
            <person name="Cantor M.N."/>
            <person name="Hua S.X."/>
        </authorList>
    </citation>
    <scope>NUCLEOTIDE SEQUENCE [LARGE SCALE GENOMIC DNA]</scope>
    <source>
        <strain evidence="4 5">Zn</strain>
    </source>
</reference>
<dbReference type="EMBL" id="KN832874">
    <property type="protein sequence ID" value="KIN02924.1"/>
    <property type="molecule type" value="Genomic_DNA"/>
</dbReference>
<proteinExistence type="predicted"/>
<sequence>MIKSPQIPNFPLFLLITLSTLVVPQPQIGGPATAGISQHDVRQLDVADDILDVSLALAAATTIPENVAHLDFRLSSNYLLHDTPLRNPFFDFELGWPGQRITDEAEQFMNPGVVPSLADSSCYLPEFDTRSQDNFFYAPPEDSRGDHLLPQSHEWWMAVVGHEFLQIPGDSAKFTTPSLLASESSLDPDPVELLMNLIASQDIPSVTYNSPSLDGKMQLGKPNRAVDSVEDEREGSATSILANETAVCEWKNCVSKFRSRSELRKHARSHTLCAKFCEWAECKRFAEKRATLNKHLDTHIKPHVCPDHQRYEPSSVGSEDISLNGGIVTTRR</sequence>
<dbReference type="InParanoid" id="A0A0C3CV87"/>
<dbReference type="HOGENOM" id="CLU_837025_0_0_1"/>
<keyword evidence="1" id="KW-0479">Metal-binding</keyword>
<evidence type="ECO:0000256" key="1">
    <source>
        <dbReference type="PROSITE-ProRule" id="PRU00042"/>
    </source>
</evidence>
<dbReference type="PROSITE" id="PS00028">
    <property type="entry name" value="ZINC_FINGER_C2H2_1"/>
    <property type="match status" value="1"/>
</dbReference>
<dbReference type="PROSITE" id="PS50157">
    <property type="entry name" value="ZINC_FINGER_C2H2_2"/>
    <property type="match status" value="1"/>
</dbReference>
<dbReference type="Proteomes" id="UP000054321">
    <property type="component" value="Unassembled WGS sequence"/>
</dbReference>
<evidence type="ECO:0000259" key="3">
    <source>
        <dbReference type="PROSITE" id="PS50157"/>
    </source>
</evidence>
<keyword evidence="1" id="KW-0863">Zinc-finger</keyword>
<evidence type="ECO:0000313" key="5">
    <source>
        <dbReference type="Proteomes" id="UP000054321"/>
    </source>
</evidence>
<keyword evidence="2" id="KW-0732">Signal</keyword>
<dbReference type="Gene3D" id="3.30.160.60">
    <property type="entry name" value="Classic Zinc Finger"/>
    <property type="match status" value="1"/>
</dbReference>